<dbReference type="EMBL" id="CADEAL010000558">
    <property type="protein sequence ID" value="CAB1422062.1"/>
    <property type="molecule type" value="Genomic_DNA"/>
</dbReference>
<evidence type="ECO:0000313" key="3">
    <source>
        <dbReference type="Proteomes" id="UP001153269"/>
    </source>
</evidence>
<reference evidence="2" key="1">
    <citation type="submission" date="2020-03" db="EMBL/GenBank/DDBJ databases">
        <authorList>
            <person name="Weist P."/>
        </authorList>
    </citation>
    <scope>NUCLEOTIDE SEQUENCE</scope>
</reference>
<organism evidence="2 3">
    <name type="scientific">Pleuronectes platessa</name>
    <name type="common">European plaice</name>
    <dbReference type="NCBI Taxonomy" id="8262"/>
    <lineage>
        <taxon>Eukaryota</taxon>
        <taxon>Metazoa</taxon>
        <taxon>Chordata</taxon>
        <taxon>Craniata</taxon>
        <taxon>Vertebrata</taxon>
        <taxon>Euteleostomi</taxon>
        <taxon>Actinopterygii</taxon>
        <taxon>Neopterygii</taxon>
        <taxon>Teleostei</taxon>
        <taxon>Neoteleostei</taxon>
        <taxon>Acanthomorphata</taxon>
        <taxon>Carangaria</taxon>
        <taxon>Pleuronectiformes</taxon>
        <taxon>Pleuronectoidei</taxon>
        <taxon>Pleuronectidae</taxon>
        <taxon>Pleuronectes</taxon>
    </lineage>
</organism>
<feature type="region of interest" description="Disordered" evidence="1">
    <location>
        <begin position="119"/>
        <end position="138"/>
    </location>
</feature>
<name>A0A9N7U0D5_PLEPL</name>
<keyword evidence="3" id="KW-1185">Reference proteome</keyword>
<dbReference type="AlphaFoldDB" id="A0A9N7U0D5"/>
<dbReference type="Proteomes" id="UP001153269">
    <property type="component" value="Unassembled WGS sequence"/>
</dbReference>
<comment type="caution">
    <text evidence="2">The sequence shown here is derived from an EMBL/GenBank/DDBJ whole genome shotgun (WGS) entry which is preliminary data.</text>
</comment>
<gene>
    <name evidence="2" type="ORF">PLEPLA_LOCUS9951</name>
</gene>
<protein>
    <submittedName>
        <fullName evidence="2">Uncharacterized protein</fullName>
    </submittedName>
</protein>
<accession>A0A9N7U0D5</accession>
<feature type="region of interest" description="Disordered" evidence="1">
    <location>
        <begin position="1"/>
        <end position="38"/>
    </location>
</feature>
<feature type="compositionally biased region" description="Acidic residues" evidence="1">
    <location>
        <begin position="29"/>
        <end position="38"/>
    </location>
</feature>
<proteinExistence type="predicted"/>
<evidence type="ECO:0000313" key="2">
    <source>
        <dbReference type="EMBL" id="CAB1422062.1"/>
    </source>
</evidence>
<sequence>MSGLLVRAEQSVDSTSEALANHSEKLQNEEEEEEEEEEDYVMFLLADHSFSLLCDWLAEREQGIPQGFSLELCRFLQNVPEPRETTEVNEAGRQITFFPVGAKSGGEETCSVQVEWRRRRREEKKSRQEAEGGNQVEE</sequence>
<evidence type="ECO:0000256" key="1">
    <source>
        <dbReference type="SAM" id="MobiDB-lite"/>
    </source>
</evidence>